<evidence type="ECO:0000256" key="1">
    <source>
        <dbReference type="ARBA" id="ARBA00005417"/>
    </source>
</evidence>
<organism evidence="6">
    <name type="scientific">Woronichinia naegeliana WA131</name>
    <dbReference type="NCBI Taxonomy" id="2824559"/>
    <lineage>
        <taxon>Bacteria</taxon>
        <taxon>Bacillati</taxon>
        <taxon>Cyanobacteriota</taxon>
        <taxon>Cyanophyceae</taxon>
        <taxon>Synechococcales</taxon>
        <taxon>Coelosphaeriaceae</taxon>
        <taxon>Woronichinia</taxon>
    </lineage>
</organism>
<proteinExistence type="inferred from homology"/>
<dbReference type="InterPro" id="IPR003439">
    <property type="entry name" value="ABC_transporter-like_ATP-bd"/>
</dbReference>
<dbReference type="GO" id="GO:0016887">
    <property type="term" value="F:ATP hydrolysis activity"/>
    <property type="evidence" value="ECO:0007669"/>
    <property type="project" value="InterPro"/>
</dbReference>
<dbReference type="EMBL" id="CP073041">
    <property type="protein sequence ID" value="UXE61015.1"/>
    <property type="molecule type" value="Genomic_DNA"/>
</dbReference>
<comment type="similarity">
    <text evidence="1">Belongs to the ABC transporter superfamily.</text>
</comment>
<dbReference type="KEGG" id="wna:KA717_37340"/>
<dbReference type="InterPro" id="IPR050683">
    <property type="entry name" value="Bact_Polysacc_Export_ATP-bd"/>
</dbReference>
<dbReference type="PANTHER" id="PTHR46743:SF2">
    <property type="entry name" value="TEICHOIC ACIDS EXPORT ATP-BINDING PROTEIN TAGH"/>
    <property type="match status" value="1"/>
</dbReference>
<evidence type="ECO:0000256" key="2">
    <source>
        <dbReference type="ARBA" id="ARBA00022448"/>
    </source>
</evidence>
<dbReference type="GO" id="GO:0140359">
    <property type="term" value="F:ABC-type transporter activity"/>
    <property type="evidence" value="ECO:0007669"/>
    <property type="project" value="InterPro"/>
</dbReference>
<dbReference type="GO" id="GO:0005524">
    <property type="term" value="F:ATP binding"/>
    <property type="evidence" value="ECO:0007669"/>
    <property type="project" value="UniProtKB-KW"/>
</dbReference>
<dbReference type="Gene3D" id="3.40.50.300">
    <property type="entry name" value="P-loop containing nucleotide triphosphate hydrolases"/>
    <property type="match status" value="1"/>
</dbReference>
<dbReference type="InterPro" id="IPR029439">
    <property type="entry name" value="Wzt_C"/>
</dbReference>
<dbReference type="CDD" id="cd03220">
    <property type="entry name" value="ABC_KpsT_Wzt"/>
    <property type="match status" value="1"/>
</dbReference>
<dbReference type="AlphaFoldDB" id="A0A977PX00"/>
<dbReference type="InterPro" id="IPR015860">
    <property type="entry name" value="ABC_transpr_TagH-like"/>
</dbReference>
<evidence type="ECO:0000259" key="5">
    <source>
        <dbReference type="PROSITE" id="PS50893"/>
    </source>
</evidence>
<keyword evidence="3" id="KW-0547">Nucleotide-binding</keyword>
<reference evidence="6" key="1">
    <citation type="submission" date="2021-04" db="EMBL/GenBank/DDBJ databases">
        <title>Genome sequence of Woronichinia naegeliana from Washington state freshwater lake bloom.</title>
        <authorList>
            <person name="Dreher T.W."/>
        </authorList>
    </citation>
    <scope>NUCLEOTIDE SEQUENCE</scope>
    <source>
        <strain evidence="6">WA131</strain>
    </source>
</reference>
<keyword evidence="4 6" id="KW-0067">ATP-binding</keyword>
<name>A0A977PX00_9CYAN</name>
<dbReference type="Pfam" id="PF00005">
    <property type="entry name" value="ABC_tran"/>
    <property type="match status" value="1"/>
</dbReference>
<dbReference type="CDD" id="cd10147">
    <property type="entry name" value="Wzt_C-like"/>
    <property type="match status" value="1"/>
</dbReference>
<evidence type="ECO:0000313" key="6">
    <source>
        <dbReference type="EMBL" id="UXE61015.1"/>
    </source>
</evidence>
<keyword evidence="2" id="KW-0813">Transport</keyword>
<dbReference type="Proteomes" id="UP001065613">
    <property type="component" value="Chromosome"/>
</dbReference>
<dbReference type="GO" id="GO:0016020">
    <property type="term" value="C:membrane"/>
    <property type="evidence" value="ECO:0007669"/>
    <property type="project" value="InterPro"/>
</dbReference>
<dbReference type="PROSITE" id="PS50893">
    <property type="entry name" value="ABC_TRANSPORTER_2"/>
    <property type="match status" value="1"/>
</dbReference>
<dbReference type="SMART" id="SM00382">
    <property type="entry name" value="AAA"/>
    <property type="match status" value="1"/>
</dbReference>
<dbReference type="SUPFAM" id="SSF52540">
    <property type="entry name" value="P-loop containing nucleoside triphosphate hydrolases"/>
    <property type="match status" value="1"/>
</dbReference>
<dbReference type="InterPro" id="IPR027417">
    <property type="entry name" value="P-loop_NTPase"/>
</dbReference>
<sequence>MSDTVIRVENLGKKYVIGHQKQERYTALRDVVTDRVKSFASIFNPKAQKDDPTHEEFWALKDISFDIKQGDRVGIIGRNGAGKSTLLKILSRITEPTEGRISINGRVASLLEVGTGFHPELTGRENIYLNGAILGMDRVDIKRKFDEIVAFAEVETFLDTPVKRYSSGMYVRLAFAVAAHLEPEILIVDEVLAVGDAQFQKKCLGKMKDVSGEGRTVLFVSHSMPTITSLCSDVILLDKGKIVNIGNASEVIMQYYKSGAGASSPASITLSDEDRIVGDEYVHLISGCIRNSIDEISPEIMINENFRVSMKYRILQESNYKFVPNFHFYTADDSCAFVTSVQNVRILPSGEYEAECLIPMNFLNEGAYFVGLAISSFESGVKVHFFEQNILSLNIKDSLTTNSVGREHGYTGRFPGVIRPQLKWNLVQTR</sequence>
<dbReference type="PANTHER" id="PTHR46743">
    <property type="entry name" value="TEICHOIC ACIDS EXPORT ATP-BINDING PROTEIN TAGH"/>
    <property type="match status" value="1"/>
</dbReference>
<dbReference type="InterPro" id="IPR003593">
    <property type="entry name" value="AAA+_ATPase"/>
</dbReference>
<feature type="domain" description="ABC transporter" evidence="5">
    <location>
        <begin position="42"/>
        <end position="264"/>
    </location>
</feature>
<accession>A0A977PX00</accession>
<evidence type="ECO:0000256" key="3">
    <source>
        <dbReference type="ARBA" id="ARBA00022741"/>
    </source>
</evidence>
<gene>
    <name evidence="6" type="ORF">KA717_37340</name>
</gene>
<evidence type="ECO:0000256" key="4">
    <source>
        <dbReference type="ARBA" id="ARBA00022840"/>
    </source>
</evidence>
<protein>
    <submittedName>
        <fullName evidence="6">ABC transporter ATP-binding protein</fullName>
    </submittedName>
</protein>